<keyword evidence="1" id="KW-0732">Signal</keyword>
<evidence type="ECO:0000256" key="1">
    <source>
        <dbReference type="SAM" id="SignalP"/>
    </source>
</evidence>
<dbReference type="OrthoDB" id="1418484at2"/>
<name>A0A1I0R9E4_9BACT</name>
<organism evidence="2 3">
    <name type="scientific">Roseivirga pacifica</name>
    <dbReference type="NCBI Taxonomy" id="1267423"/>
    <lineage>
        <taxon>Bacteria</taxon>
        <taxon>Pseudomonadati</taxon>
        <taxon>Bacteroidota</taxon>
        <taxon>Cytophagia</taxon>
        <taxon>Cytophagales</taxon>
        <taxon>Roseivirgaceae</taxon>
        <taxon>Roseivirga</taxon>
    </lineage>
</organism>
<proteinExistence type="predicted"/>
<dbReference type="AlphaFoldDB" id="A0A1I0R9E4"/>
<dbReference type="Proteomes" id="UP000199437">
    <property type="component" value="Unassembled WGS sequence"/>
</dbReference>
<evidence type="ECO:0008006" key="4">
    <source>
        <dbReference type="Google" id="ProtNLM"/>
    </source>
</evidence>
<evidence type="ECO:0000313" key="3">
    <source>
        <dbReference type="Proteomes" id="UP000199437"/>
    </source>
</evidence>
<reference evidence="3" key="1">
    <citation type="submission" date="2016-10" db="EMBL/GenBank/DDBJ databases">
        <authorList>
            <person name="Varghese N."/>
            <person name="Submissions S."/>
        </authorList>
    </citation>
    <scope>NUCLEOTIDE SEQUENCE [LARGE SCALE GENOMIC DNA]</scope>
    <source>
        <strain evidence="3">CGMCC 1.12402</strain>
    </source>
</reference>
<feature type="signal peptide" evidence="1">
    <location>
        <begin position="1"/>
        <end position="19"/>
    </location>
</feature>
<gene>
    <name evidence="2" type="ORF">SAMN05216290_3302</name>
</gene>
<dbReference type="EMBL" id="FOIR01000003">
    <property type="protein sequence ID" value="SEW37439.1"/>
    <property type="molecule type" value="Genomic_DNA"/>
</dbReference>
<dbReference type="STRING" id="1267423.SAMN05216290_3302"/>
<keyword evidence="3" id="KW-1185">Reference proteome</keyword>
<dbReference type="GeneID" id="99987979"/>
<dbReference type="RefSeq" id="WP_139177630.1">
    <property type="nucleotide sequence ID" value="NZ_FOIR01000003.1"/>
</dbReference>
<protein>
    <recommendedName>
        <fullName evidence="4">SH3 domain-containing protein</fullName>
    </recommendedName>
</protein>
<evidence type="ECO:0000313" key="2">
    <source>
        <dbReference type="EMBL" id="SEW37439.1"/>
    </source>
</evidence>
<sequence length="218" mass="25118">MKRITILLVLLTITSNVFSQIQRFPPIDQSSQDPELVMFIQKLKTAVKNRDKDYIETIVASESFIPQERTTKEEFMKFYFKTSYRAAKFWENLEYIFTIGGGAFNPKNQNEYFLPYTSANIYNSQVFSEVGSYVLSLSDSTPIYAQPNDNSRIVAHFNYEAAPVNHTENKVDGWYAIDLNSGELGFIQEIKALYTISTRCGLIKENGIWKLQYADSFD</sequence>
<feature type="chain" id="PRO_5011531859" description="SH3 domain-containing protein" evidence="1">
    <location>
        <begin position="20"/>
        <end position="218"/>
    </location>
</feature>
<accession>A0A1I0R9E4</accession>